<evidence type="ECO:0000313" key="3">
    <source>
        <dbReference type="Proteomes" id="UP000324897"/>
    </source>
</evidence>
<feature type="compositionally biased region" description="Basic and acidic residues" evidence="1">
    <location>
        <begin position="21"/>
        <end position="32"/>
    </location>
</feature>
<dbReference type="Proteomes" id="UP000324897">
    <property type="component" value="Chromosome 7"/>
</dbReference>
<organism evidence="2 3">
    <name type="scientific">Eragrostis curvula</name>
    <name type="common">weeping love grass</name>
    <dbReference type="NCBI Taxonomy" id="38414"/>
    <lineage>
        <taxon>Eukaryota</taxon>
        <taxon>Viridiplantae</taxon>
        <taxon>Streptophyta</taxon>
        <taxon>Embryophyta</taxon>
        <taxon>Tracheophyta</taxon>
        <taxon>Spermatophyta</taxon>
        <taxon>Magnoliopsida</taxon>
        <taxon>Liliopsida</taxon>
        <taxon>Poales</taxon>
        <taxon>Poaceae</taxon>
        <taxon>PACMAD clade</taxon>
        <taxon>Chloridoideae</taxon>
        <taxon>Eragrostideae</taxon>
        <taxon>Eragrostidinae</taxon>
        <taxon>Eragrostis</taxon>
    </lineage>
</organism>
<dbReference type="EMBL" id="RWGY01000029">
    <property type="protein sequence ID" value="TVU18991.1"/>
    <property type="molecule type" value="Genomic_DNA"/>
</dbReference>
<reference evidence="2 3" key="1">
    <citation type="journal article" date="2019" name="Sci. Rep.">
        <title>A high-quality genome of Eragrostis curvula grass provides insights into Poaceae evolution and supports new strategies to enhance forage quality.</title>
        <authorList>
            <person name="Carballo J."/>
            <person name="Santos B.A.C.M."/>
            <person name="Zappacosta D."/>
            <person name="Garbus I."/>
            <person name="Selva J.P."/>
            <person name="Gallo C.A."/>
            <person name="Diaz A."/>
            <person name="Albertini E."/>
            <person name="Caccamo M."/>
            <person name="Echenique V."/>
        </authorList>
    </citation>
    <scope>NUCLEOTIDE SEQUENCE [LARGE SCALE GENOMIC DNA]</scope>
    <source>
        <strain evidence="3">cv. Victoria</strain>
        <tissue evidence="2">Leaf</tissue>
    </source>
</reference>
<evidence type="ECO:0000256" key="1">
    <source>
        <dbReference type="SAM" id="MobiDB-lite"/>
    </source>
</evidence>
<dbReference type="GO" id="GO:0032196">
    <property type="term" value="P:transposition"/>
    <property type="evidence" value="ECO:0007669"/>
    <property type="project" value="InterPro"/>
</dbReference>
<dbReference type="OrthoDB" id="10557395at2759"/>
<evidence type="ECO:0000313" key="2">
    <source>
        <dbReference type="EMBL" id="TVU18991.1"/>
    </source>
</evidence>
<dbReference type="InterPro" id="IPR039266">
    <property type="entry name" value="EN-1/SPM"/>
</dbReference>
<name>A0A5J9U754_9POAL</name>
<dbReference type="AlphaFoldDB" id="A0A5J9U754"/>
<feature type="non-terminal residue" evidence="2">
    <location>
        <position position="1"/>
    </location>
</feature>
<dbReference type="Gramene" id="TVU18991">
    <property type="protein sequence ID" value="TVU18991"/>
    <property type="gene ID" value="EJB05_35114"/>
</dbReference>
<dbReference type="PANTHER" id="PTHR33157:SF10">
    <property type="entry name" value="TRANSPOSASE MUDR PLANT DOMAIN-CONTAINING PROTEIN"/>
    <property type="match status" value="1"/>
</dbReference>
<accession>A0A5J9U754</accession>
<gene>
    <name evidence="2" type="ORF">EJB05_35114</name>
</gene>
<dbReference type="PANTHER" id="PTHR33157">
    <property type="entry name" value="AUTONOMOUS TRANSPOSABLE ELEMENT EN-1 MOSAIC PROTEIN-RELATED"/>
    <property type="match status" value="1"/>
</dbReference>
<proteinExistence type="predicted"/>
<comment type="caution">
    <text evidence="2">The sequence shown here is derived from an EMBL/GenBank/DDBJ whole genome shotgun (WGS) entry which is preliminary data.</text>
</comment>
<feature type="region of interest" description="Disordered" evidence="1">
    <location>
        <begin position="1"/>
        <end position="45"/>
    </location>
</feature>
<keyword evidence="3" id="KW-1185">Reference proteome</keyword>
<sequence length="242" mass="28205">MVNGGDESNDGADGVTLASDDAPKRGRGERRGTKMRPAPHNGKLQLIKPKGSAQFKRLYPGVVKIYDEEGKLIDKRAACSWNDFSWKKNEYGVTYARLSLFTVSRQDRRKAGRNLEAYLVKRVSDMIHQARLDAIKLYYSKRKEKCDDKRARTIHLTEAEYLTCKQEWCSTQAWEYLSRYWTTEEYFKKRRRAQESRLKSEEDVAQNRGGSRPWAETQQFLEYKGLFGRASDSAKNRFCTRF</sequence>
<protein>
    <submittedName>
        <fullName evidence="2">Uncharacterized protein</fullName>
    </submittedName>
</protein>